<dbReference type="Gene3D" id="3.90.1720.10">
    <property type="entry name" value="endopeptidase domain like (from Nostoc punctiforme)"/>
    <property type="match status" value="1"/>
</dbReference>
<evidence type="ECO:0000313" key="6">
    <source>
        <dbReference type="EMBL" id="EGD48299.1"/>
    </source>
</evidence>
<gene>
    <name evidence="6" type="ORF">Cpap_2450</name>
</gene>
<name>F1TB95_9FIRM</name>
<dbReference type="EMBL" id="ACXX02000004">
    <property type="protein sequence ID" value="EGD48299.1"/>
    <property type="molecule type" value="Genomic_DNA"/>
</dbReference>
<dbReference type="InterPro" id="IPR038765">
    <property type="entry name" value="Papain-like_cys_pep_sf"/>
</dbReference>
<keyword evidence="2" id="KW-0645">Protease</keyword>
<dbReference type="GO" id="GO:0006508">
    <property type="term" value="P:proteolysis"/>
    <property type="evidence" value="ECO:0007669"/>
    <property type="project" value="UniProtKB-KW"/>
</dbReference>
<sequence length="282" mass="31203">MNRLQEFMGIVRSKLGSGYVFGGQDDKPLTREALAQLVKQFGKSHYYFSSFSAERWLGKEYYDCSGLIVYTLRKMGLIANTADYTAQGIYSQLCKPLEAKDLQAGDLCFNKTGSGIVHVGVFMGNGRIVHARGTFYGVVETQLFPTFNTFGRLNFFAGEKPEAVIKPENSIKKVTAKTTVNQQPFDNTAGIGSLSAGSLVHVTGKTDNGWYQINLNGKIGFVKVAVLDDYTELVKAIAFLSQSAGIDNVYWYNHAGDIKWLDVCFIKIAKAFGAKPKLEEFF</sequence>
<accession>F1TB95</accession>
<reference evidence="6" key="1">
    <citation type="submission" date="2009-07" db="EMBL/GenBank/DDBJ databases">
        <authorList>
            <consortium name="US DOE Joint Genome Institute (JGI-PGF)"/>
            <person name="Lucas S."/>
            <person name="Copeland A."/>
            <person name="Lapidus A."/>
            <person name="Glavina del Rio T."/>
            <person name="Tice H."/>
            <person name="Bruce D."/>
            <person name="Goodwin L."/>
            <person name="Pitluck S."/>
            <person name="Larimer F."/>
            <person name="Land M.L."/>
            <person name="Mouttaki H."/>
            <person name="He Z."/>
            <person name="Zhou J."/>
            <person name="Hemme C.L."/>
        </authorList>
    </citation>
    <scope>NUCLEOTIDE SEQUENCE</scope>
    <source>
        <strain evidence="6">DSM 2782</strain>
    </source>
</reference>
<dbReference type="eggNOG" id="COG0791">
    <property type="taxonomic scope" value="Bacteria"/>
</dbReference>
<dbReference type="SUPFAM" id="SSF54001">
    <property type="entry name" value="Cysteine proteinases"/>
    <property type="match status" value="1"/>
</dbReference>
<dbReference type="SUPFAM" id="SSF50044">
    <property type="entry name" value="SH3-domain"/>
    <property type="match status" value="1"/>
</dbReference>
<dbReference type="Gene3D" id="2.30.30.40">
    <property type="entry name" value="SH3 Domains"/>
    <property type="match status" value="1"/>
</dbReference>
<dbReference type="PANTHER" id="PTHR47053">
    <property type="entry name" value="MUREIN DD-ENDOPEPTIDASE MEPH-RELATED"/>
    <property type="match status" value="1"/>
</dbReference>
<protein>
    <submittedName>
        <fullName evidence="6">NLP/P60 protein</fullName>
    </submittedName>
</protein>
<feature type="domain" description="NlpC/P60" evidence="5">
    <location>
        <begin position="28"/>
        <end position="162"/>
    </location>
</feature>
<dbReference type="STRING" id="588581.Cpap_2450"/>
<evidence type="ECO:0000259" key="5">
    <source>
        <dbReference type="PROSITE" id="PS51935"/>
    </source>
</evidence>
<keyword evidence="3" id="KW-0378">Hydrolase</keyword>
<proteinExistence type="inferred from homology"/>
<dbReference type="AlphaFoldDB" id="F1TB95"/>
<dbReference type="InterPro" id="IPR051202">
    <property type="entry name" value="Peptidase_C40"/>
</dbReference>
<keyword evidence="4" id="KW-0788">Thiol protease</keyword>
<evidence type="ECO:0000256" key="4">
    <source>
        <dbReference type="ARBA" id="ARBA00022807"/>
    </source>
</evidence>
<dbReference type="InterPro" id="IPR000064">
    <property type="entry name" value="NLP_P60_dom"/>
</dbReference>
<dbReference type="InterPro" id="IPR036028">
    <property type="entry name" value="SH3-like_dom_sf"/>
</dbReference>
<evidence type="ECO:0000256" key="2">
    <source>
        <dbReference type="ARBA" id="ARBA00022670"/>
    </source>
</evidence>
<organism evidence="6 7">
    <name type="scientific">Ruminiclostridium papyrosolvens DSM 2782</name>
    <dbReference type="NCBI Taxonomy" id="588581"/>
    <lineage>
        <taxon>Bacteria</taxon>
        <taxon>Bacillati</taxon>
        <taxon>Bacillota</taxon>
        <taxon>Clostridia</taxon>
        <taxon>Eubacteriales</taxon>
        <taxon>Oscillospiraceae</taxon>
        <taxon>Ruminiclostridium</taxon>
    </lineage>
</organism>
<evidence type="ECO:0000313" key="7">
    <source>
        <dbReference type="Proteomes" id="UP000003860"/>
    </source>
</evidence>
<dbReference type="Proteomes" id="UP000003860">
    <property type="component" value="Unassembled WGS sequence"/>
</dbReference>
<evidence type="ECO:0000256" key="1">
    <source>
        <dbReference type="ARBA" id="ARBA00007074"/>
    </source>
</evidence>
<dbReference type="PANTHER" id="PTHR47053:SF1">
    <property type="entry name" value="MUREIN DD-ENDOPEPTIDASE MEPH-RELATED"/>
    <property type="match status" value="1"/>
</dbReference>
<evidence type="ECO:0000256" key="3">
    <source>
        <dbReference type="ARBA" id="ARBA00022801"/>
    </source>
</evidence>
<dbReference type="RefSeq" id="WP_004618381.1">
    <property type="nucleotide sequence ID" value="NZ_ACXX02000004.1"/>
</dbReference>
<dbReference type="Pfam" id="PF00877">
    <property type="entry name" value="NLPC_P60"/>
    <property type="match status" value="1"/>
</dbReference>
<dbReference type="OrthoDB" id="9812962at2"/>
<reference evidence="6" key="2">
    <citation type="submission" date="2011-01" db="EMBL/GenBank/DDBJ databases">
        <title>The Non-contiguous Finished genome of Clostridium papyrosolvens.</title>
        <authorList>
            <person name="Lucas S."/>
            <person name="Copeland A."/>
            <person name="Lapidus A."/>
            <person name="Cheng J.-F."/>
            <person name="Goodwin L."/>
            <person name="Pitluck S."/>
            <person name="Misra M."/>
            <person name="Chertkov O."/>
            <person name="Detter J.C."/>
            <person name="Han C."/>
            <person name="Tapia R."/>
            <person name="Land M."/>
            <person name="Hauser L."/>
            <person name="Kyrpides N."/>
            <person name="Ivanova N."/>
            <person name="Pagani I."/>
            <person name="Mouttaki H."/>
            <person name="He Z."/>
            <person name="Zhou J."/>
            <person name="Hemme C.L."/>
            <person name="Woyke T."/>
        </authorList>
    </citation>
    <scope>NUCLEOTIDE SEQUENCE [LARGE SCALE GENOMIC DNA]</scope>
    <source>
        <strain evidence="6">DSM 2782</strain>
    </source>
</reference>
<dbReference type="GO" id="GO:0008234">
    <property type="term" value="F:cysteine-type peptidase activity"/>
    <property type="evidence" value="ECO:0007669"/>
    <property type="project" value="UniProtKB-KW"/>
</dbReference>
<comment type="caution">
    <text evidence="6">The sequence shown here is derived from an EMBL/GenBank/DDBJ whole genome shotgun (WGS) entry which is preliminary data.</text>
</comment>
<keyword evidence="7" id="KW-1185">Reference proteome</keyword>
<dbReference type="PROSITE" id="PS51935">
    <property type="entry name" value="NLPC_P60"/>
    <property type="match status" value="1"/>
</dbReference>
<comment type="similarity">
    <text evidence="1">Belongs to the peptidase C40 family.</text>
</comment>